<evidence type="ECO:0000256" key="12">
    <source>
        <dbReference type="PIRNR" id="PIRNR003097"/>
    </source>
</evidence>
<feature type="transmembrane region" description="Helical" evidence="14">
    <location>
        <begin position="50"/>
        <end position="73"/>
    </location>
</feature>
<organism evidence="17 18">
    <name type="scientific">Pragia fontium</name>
    <dbReference type="NCBI Taxonomy" id="82985"/>
    <lineage>
        <taxon>Bacteria</taxon>
        <taxon>Pseudomonadati</taxon>
        <taxon>Pseudomonadota</taxon>
        <taxon>Gammaproteobacteria</taxon>
        <taxon>Enterobacterales</taxon>
        <taxon>Budviciaceae</taxon>
        <taxon>Pragia</taxon>
    </lineage>
</organism>
<feature type="compositionally biased region" description="Polar residues" evidence="13">
    <location>
        <begin position="15"/>
        <end position="27"/>
    </location>
</feature>
<proteinExistence type="inferred from homology"/>
<dbReference type="PANTHER" id="PTHR47755:SF1">
    <property type="entry name" value="CELL DIVISION PROTEIN FTSX"/>
    <property type="match status" value="1"/>
</dbReference>
<comment type="subunit">
    <text evidence="3">Forms a membrane-associated complex with FtsE.</text>
</comment>
<keyword evidence="5 12" id="KW-1003">Cell membrane</keyword>
<keyword evidence="6 12" id="KW-0997">Cell inner membrane</keyword>
<evidence type="ECO:0000256" key="5">
    <source>
        <dbReference type="ARBA" id="ARBA00022475"/>
    </source>
</evidence>
<evidence type="ECO:0000256" key="3">
    <source>
        <dbReference type="ARBA" id="ARBA00011160"/>
    </source>
</evidence>
<evidence type="ECO:0000256" key="10">
    <source>
        <dbReference type="ARBA" id="ARBA00023136"/>
    </source>
</evidence>
<keyword evidence="10 12" id="KW-0472">Membrane</keyword>
<feature type="domain" description="FtsX extracellular" evidence="16">
    <location>
        <begin position="88"/>
        <end position="182"/>
    </location>
</feature>
<keyword evidence="7 12" id="KW-0132">Cell division</keyword>
<evidence type="ECO:0000256" key="9">
    <source>
        <dbReference type="ARBA" id="ARBA00022989"/>
    </source>
</evidence>
<evidence type="ECO:0000259" key="16">
    <source>
        <dbReference type="Pfam" id="PF18075"/>
    </source>
</evidence>
<evidence type="ECO:0000256" key="11">
    <source>
        <dbReference type="ARBA" id="ARBA00023306"/>
    </source>
</evidence>
<comment type="subcellular location">
    <subcellularLocation>
        <location evidence="1">Cell inner membrane</location>
        <topology evidence="1">Multi-pass membrane protein</topology>
    </subcellularLocation>
</comment>
<evidence type="ECO:0000313" key="18">
    <source>
        <dbReference type="Proteomes" id="UP001059610"/>
    </source>
</evidence>
<keyword evidence="11 12" id="KW-0131">Cell cycle</keyword>
<feature type="transmembrane region" description="Helical" evidence="14">
    <location>
        <begin position="198"/>
        <end position="224"/>
    </location>
</feature>
<keyword evidence="18" id="KW-1185">Reference proteome</keyword>
<dbReference type="Gene3D" id="3.30.70.3040">
    <property type="match status" value="1"/>
</dbReference>
<evidence type="ECO:0000256" key="6">
    <source>
        <dbReference type="ARBA" id="ARBA00022519"/>
    </source>
</evidence>
<feature type="region of interest" description="Disordered" evidence="13">
    <location>
        <begin position="1"/>
        <end position="27"/>
    </location>
</feature>
<dbReference type="InterPro" id="IPR047590">
    <property type="entry name" value="FtsX_proteobact-type"/>
</dbReference>
<dbReference type="EMBL" id="BRLJ01000010">
    <property type="protein sequence ID" value="GKX64401.1"/>
    <property type="molecule type" value="Genomic_DNA"/>
</dbReference>
<comment type="similarity">
    <text evidence="2 12">Belongs to the ABC-4 integral membrane protein family. FtsX subfamily.</text>
</comment>
<dbReference type="PIRSF" id="PIRSF003097">
    <property type="entry name" value="FtsX"/>
    <property type="match status" value="1"/>
</dbReference>
<feature type="transmembrane region" description="Helical" evidence="14">
    <location>
        <begin position="245"/>
        <end position="268"/>
    </location>
</feature>
<comment type="function">
    <text evidence="12">Part of the ABC transporter FtsEX involved in cellular division.</text>
</comment>
<evidence type="ECO:0000313" key="17">
    <source>
        <dbReference type="EMBL" id="GKX64401.1"/>
    </source>
</evidence>
<evidence type="ECO:0000256" key="4">
    <source>
        <dbReference type="ARBA" id="ARBA00021907"/>
    </source>
</evidence>
<dbReference type="GO" id="GO:0051301">
    <property type="term" value="P:cell division"/>
    <property type="evidence" value="ECO:0007669"/>
    <property type="project" value="UniProtKB-KW"/>
</dbReference>
<accession>A0ABQ5LLA5</accession>
<protein>
    <recommendedName>
        <fullName evidence="4 12">Cell division protein FtsX</fullName>
    </recommendedName>
</protein>
<feature type="transmembrane region" description="Helical" evidence="14">
    <location>
        <begin position="302"/>
        <end position="321"/>
    </location>
</feature>
<keyword evidence="9 14" id="KW-1133">Transmembrane helix</keyword>
<reference evidence="17" key="1">
    <citation type="submission" date="2022-06" db="EMBL/GenBank/DDBJ databases">
        <title>Draft genome sequences of Pragia fontium str. JCM24417.</title>
        <authorList>
            <person name="Wakabayashi Y."/>
            <person name="Kojima K."/>
        </authorList>
    </citation>
    <scope>NUCLEOTIDE SEQUENCE</scope>
    <source>
        <strain evidence="17">JCM 24417</strain>
    </source>
</reference>
<dbReference type="Proteomes" id="UP001059610">
    <property type="component" value="Unassembled WGS sequence"/>
</dbReference>
<comment type="caution">
    <text evidence="17">The sequence shown here is derived from an EMBL/GenBank/DDBJ whole genome shotgun (WGS) entry which is preliminary data.</text>
</comment>
<gene>
    <name evidence="17" type="primary">ftsX</name>
    <name evidence="17" type="ORF">SOASR032_29700</name>
</gene>
<evidence type="ECO:0000256" key="14">
    <source>
        <dbReference type="SAM" id="Phobius"/>
    </source>
</evidence>
<name>A0ABQ5LLA5_9GAMM</name>
<dbReference type="InterPro" id="IPR040690">
    <property type="entry name" value="FtsX_ECD"/>
</dbReference>
<evidence type="ECO:0000256" key="13">
    <source>
        <dbReference type="SAM" id="MobiDB-lite"/>
    </source>
</evidence>
<dbReference type="NCBIfam" id="TIGR00439">
    <property type="entry name" value="FtsX_Gneg"/>
    <property type="match status" value="1"/>
</dbReference>
<feature type="domain" description="ABC3 transporter permease C-terminal" evidence="15">
    <location>
        <begin position="205"/>
        <end position="322"/>
    </location>
</feature>
<dbReference type="InterPro" id="IPR004513">
    <property type="entry name" value="FtsX"/>
</dbReference>
<dbReference type="PANTHER" id="PTHR47755">
    <property type="entry name" value="CELL DIVISION PROTEIN FTSX"/>
    <property type="match status" value="1"/>
</dbReference>
<dbReference type="Pfam" id="PF02687">
    <property type="entry name" value="FtsX"/>
    <property type="match status" value="1"/>
</dbReference>
<keyword evidence="8 14" id="KW-0812">Transmembrane</keyword>
<evidence type="ECO:0000256" key="8">
    <source>
        <dbReference type="ARBA" id="ARBA00022692"/>
    </source>
</evidence>
<dbReference type="Pfam" id="PF18075">
    <property type="entry name" value="FtsX_ECD"/>
    <property type="match status" value="1"/>
</dbReference>
<sequence>MPMRGTNRQVKKASSAGNKTNIPSRSTGGWREQWRYAWQNTFVDMLRQPLATFLTIMVIAISLTLPSLCYLVWKNVNQAATQWYPTPQITIYLDKKLDESAAAGVITQINGLSGVEKVNYISRDNALNEFREWSGFGSALDMLSDNPLPALAIVSPKADALSSDALVKLREEIRQIQGVNDVKTDDSWFSRLSALTKLVGNIAGTIAVLMIVAVFLVIGNSVRLNIFSRRDTISIMKLIGATDGFILRPFLNGGMLLGLLGAVLSLIMSQALVWSLDSAVAETAKVFGTLFSIKGLSWDESLLLLVVSAMIGWVAAWLATVRHLRQFTPR</sequence>
<evidence type="ECO:0000259" key="15">
    <source>
        <dbReference type="Pfam" id="PF02687"/>
    </source>
</evidence>
<evidence type="ECO:0000256" key="1">
    <source>
        <dbReference type="ARBA" id="ARBA00004429"/>
    </source>
</evidence>
<evidence type="ECO:0000256" key="7">
    <source>
        <dbReference type="ARBA" id="ARBA00022618"/>
    </source>
</evidence>
<evidence type="ECO:0000256" key="2">
    <source>
        <dbReference type="ARBA" id="ARBA00007379"/>
    </source>
</evidence>
<dbReference type="InterPro" id="IPR003838">
    <property type="entry name" value="ABC3_permease_C"/>
</dbReference>